<evidence type="ECO:0008006" key="2">
    <source>
        <dbReference type="Google" id="ProtNLM"/>
    </source>
</evidence>
<dbReference type="STRING" id="400682.A0A1X7VGI0"/>
<dbReference type="eggNOG" id="KOG0017">
    <property type="taxonomic scope" value="Eukaryota"/>
</dbReference>
<dbReference type="InParanoid" id="A0A1X7VGI0"/>
<protein>
    <recommendedName>
        <fullName evidence="2">Reverse transcriptase Ty1/copia-type domain-containing protein</fullName>
    </recommendedName>
</protein>
<dbReference type="OMA" id="ARECHFR"/>
<organism evidence="1">
    <name type="scientific">Amphimedon queenslandica</name>
    <name type="common">Sponge</name>
    <dbReference type="NCBI Taxonomy" id="400682"/>
    <lineage>
        <taxon>Eukaryota</taxon>
        <taxon>Metazoa</taxon>
        <taxon>Porifera</taxon>
        <taxon>Demospongiae</taxon>
        <taxon>Heteroscleromorpha</taxon>
        <taxon>Haplosclerida</taxon>
        <taxon>Niphatidae</taxon>
        <taxon>Amphimedon</taxon>
    </lineage>
</organism>
<accession>A0A1X7VGI0</accession>
<proteinExistence type="predicted"/>
<dbReference type="CDD" id="cd09272">
    <property type="entry name" value="RNase_HI_RT_Ty1"/>
    <property type="match status" value="1"/>
</dbReference>
<reference evidence="1" key="1">
    <citation type="submission" date="2017-05" db="UniProtKB">
        <authorList>
            <consortium name="EnsemblMetazoa"/>
        </authorList>
    </citation>
    <scope>IDENTIFICATION</scope>
</reference>
<sequence>MINFDHHDHEQERARECHFRLPYIAHMRTKHIDIRYHFIHEAIQDQVIEVCYFPSEDMIADLLTKPLSKRKFKALRDQMGIKERQLLVNPFFCDLK</sequence>
<evidence type="ECO:0000313" key="1">
    <source>
        <dbReference type="EnsemblMetazoa" id="Aqu2.1.39410_001"/>
    </source>
</evidence>
<dbReference type="AlphaFoldDB" id="A0A1X7VGI0"/>
<dbReference type="EnsemblMetazoa" id="Aqu2.1.39410_001">
    <property type="protein sequence ID" value="Aqu2.1.39410_001"/>
    <property type="gene ID" value="Aqu2.1.39410"/>
</dbReference>
<name>A0A1X7VGI0_AMPQE</name>